<dbReference type="VEuPathDB" id="FungiDB:PPTG_23551"/>
<dbReference type="EMBL" id="KI687684">
    <property type="protein sequence ID" value="ETK80499.1"/>
    <property type="molecule type" value="Genomic_DNA"/>
</dbReference>
<protein>
    <submittedName>
        <fullName evidence="2">Uncharacterized protein</fullName>
    </submittedName>
</protein>
<evidence type="ECO:0000313" key="2">
    <source>
        <dbReference type="EMBL" id="ETL33924.1"/>
    </source>
</evidence>
<dbReference type="AlphaFoldDB" id="W2II39"/>
<dbReference type="Proteomes" id="UP000053236">
    <property type="component" value="Unassembled WGS sequence"/>
</dbReference>
<dbReference type="EMBL" id="KI674431">
    <property type="protein sequence ID" value="ETL33924.1"/>
    <property type="molecule type" value="Genomic_DNA"/>
</dbReference>
<dbReference type="Proteomes" id="UP000053864">
    <property type="component" value="Unassembled WGS sequence"/>
</dbReference>
<evidence type="ECO:0000313" key="1">
    <source>
        <dbReference type="EMBL" id="ETK80499.1"/>
    </source>
</evidence>
<gene>
    <name evidence="1" type="ORF">L915_13841</name>
    <name evidence="2" type="ORF">L916_13738</name>
</gene>
<accession>W2II39</accession>
<organism evidence="2">
    <name type="scientific">Phytophthora nicotianae</name>
    <name type="common">Potato buckeye rot agent</name>
    <name type="synonym">Phytophthora parasitica</name>
    <dbReference type="NCBI Taxonomy" id="4792"/>
    <lineage>
        <taxon>Eukaryota</taxon>
        <taxon>Sar</taxon>
        <taxon>Stramenopiles</taxon>
        <taxon>Oomycota</taxon>
        <taxon>Peronosporomycetes</taxon>
        <taxon>Peronosporales</taxon>
        <taxon>Peronosporaceae</taxon>
        <taxon>Phytophthora</taxon>
    </lineage>
</organism>
<reference evidence="2" key="2">
    <citation type="submission" date="2013-11" db="EMBL/GenBank/DDBJ databases">
        <title>The Genome Sequence of Phytophthora parasitica CJ05E6.</title>
        <authorList>
            <consortium name="The Broad Institute Genomics Platform"/>
            <person name="Russ C."/>
            <person name="Tyler B."/>
            <person name="Panabieres F."/>
            <person name="Shan W."/>
            <person name="Tripathy S."/>
            <person name="Grunwald N."/>
            <person name="Machado M."/>
            <person name="Johnson C.S."/>
            <person name="Arredondo F."/>
            <person name="Hong C."/>
            <person name="Coffey M."/>
            <person name="Young S.K."/>
            <person name="Zeng Q."/>
            <person name="Gargeya S."/>
            <person name="Fitzgerald M."/>
            <person name="Abouelleil A."/>
            <person name="Alvarado L."/>
            <person name="Chapman S.B."/>
            <person name="Gainer-Dewar J."/>
            <person name="Goldberg J."/>
            <person name="Griggs A."/>
            <person name="Gujja S."/>
            <person name="Hansen M."/>
            <person name="Howarth C."/>
            <person name="Imamovic A."/>
            <person name="Ireland A."/>
            <person name="Larimer J."/>
            <person name="McCowan C."/>
            <person name="Murphy C."/>
            <person name="Pearson M."/>
            <person name="Poon T.W."/>
            <person name="Priest M."/>
            <person name="Roberts A."/>
            <person name="Saif S."/>
            <person name="Shea T."/>
            <person name="Sykes S."/>
            <person name="Wortman J."/>
            <person name="Nusbaum C."/>
            <person name="Birren B."/>
        </authorList>
    </citation>
    <scope>NUCLEOTIDE SEQUENCE [LARGE SCALE GENOMIC DNA]</scope>
    <source>
        <strain evidence="2">CJ05E6</strain>
    </source>
</reference>
<name>W2II39_PHYNI</name>
<proteinExistence type="predicted"/>
<sequence>MELQALQLTGSVGLQSPCRVSGLRMSSSLLQDPRSARRRPAYVAHENAMAGCTMESPNDIAFLDNRVRQAEICRHASVLKLSQLALQGLLPRSRPQEKTRRCETYIILHQRDPKRCMPLRSATGATNPYAGRHWNVLTADSMALCNSLHDCSLTWSPLVCRCFYYRAWYAQGSAYVVLLCFNGLISRQGIVLSSSCVTKSFESRRRS</sequence>
<reference evidence="1" key="1">
    <citation type="submission" date="2013-11" db="EMBL/GenBank/DDBJ databases">
        <title>The Genome Sequence of Phytophthora parasitica CJ02B3.</title>
        <authorList>
            <consortium name="The Broad Institute Genomics Platform"/>
            <person name="Russ C."/>
            <person name="Tyler B."/>
            <person name="Panabieres F."/>
            <person name="Shan W."/>
            <person name="Tripathy S."/>
            <person name="Grunwald N."/>
            <person name="Machado M."/>
            <person name="Johnson C.S."/>
            <person name="Arredondo F."/>
            <person name="Hong C."/>
            <person name="Coffey M."/>
            <person name="Young S.K."/>
            <person name="Zeng Q."/>
            <person name="Gargeya S."/>
            <person name="Fitzgerald M."/>
            <person name="Abouelleil A."/>
            <person name="Alvarado L."/>
            <person name="Chapman S.B."/>
            <person name="Gainer-Dewar J."/>
            <person name="Goldberg J."/>
            <person name="Griggs A."/>
            <person name="Gujja S."/>
            <person name="Hansen M."/>
            <person name="Howarth C."/>
            <person name="Imamovic A."/>
            <person name="Ireland A."/>
            <person name="Larimer J."/>
            <person name="McCowan C."/>
            <person name="Murphy C."/>
            <person name="Pearson M."/>
            <person name="Poon T.W."/>
            <person name="Priest M."/>
            <person name="Roberts A."/>
            <person name="Saif S."/>
            <person name="Shea T."/>
            <person name="Sykes S."/>
            <person name="Wortman J."/>
            <person name="Nusbaum C."/>
            <person name="Birren B."/>
        </authorList>
    </citation>
    <scope>NUCLEOTIDE SEQUENCE [LARGE SCALE GENOMIC DNA]</scope>
    <source>
        <strain evidence="1">CJ02B3</strain>
    </source>
</reference>